<comment type="caution">
    <text evidence="1">The sequence shown here is derived from an EMBL/GenBank/DDBJ whole genome shotgun (WGS) entry which is preliminary data.</text>
</comment>
<name>G4CLC0_9NEIS</name>
<dbReference type="PATRIC" id="fig|1032488.3.peg.2273"/>
<sequence>MRIVSWPALAAAALLLGGCITMDNLTLDSVAIGGYQPDPNGRYGSFSCDNGYRVSIKYLSPTRISLSFHNGKDRFIDYLDGQVDAAGDGRYANSLNNLRWQETNNAGVLTYPAGDWRTSRRLLSTACTPRSRHP</sequence>
<gene>
    <name evidence="1" type="ORF">HMPREF9371_2411</name>
</gene>
<evidence type="ECO:0008006" key="3">
    <source>
        <dbReference type="Google" id="ProtNLM"/>
    </source>
</evidence>
<dbReference type="RefSeq" id="WP_009120096.1">
    <property type="nucleotide sequence ID" value="NZ_JH164926.1"/>
</dbReference>
<dbReference type="EMBL" id="AGAY01000085">
    <property type="protein sequence ID" value="EGY51350.1"/>
    <property type="molecule type" value="Genomic_DNA"/>
</dbReference>
<protein>
    <recommendedName>
        <fullName evidence="3">Lipoprotein</fullName>
    </recommendedName>
</protein>
<reference evidence="1 2" key="1">
    <citation type="submission" date="2011-05" db="EMBL/GenBank/DDBJ databases">
        <authorList>
            <person name="Muzny D."/>
            <person name="Qin X."/>
            <person name="Deng J."/>
            <person name="Jiang H."/>
            <person name="Liu Y."/>
            <person name="Qu J."/>
            <person name="Song X.-Z."/>
            <person name="Zhang L."/>
            <person name="Thornton R."/>
            <person name="Coyle M."/>
            <person name="Francisco L."/>
            <person name="Jackson L."/>
            <person name="Javaid M."/>
            <person name="Korchina V."/>
            <person name="Kovar C."/>
            <person name="Mata R."/>
            <person name="Mathew T."/>
            <person name="Ngo R."/>
            <person name="Nguyen L."/>
            <person name="Nguyen N."/>
            <person name="Okwuonu G."/>
            <person name="Ongeri F."/>
            <person name="Pham C."/>
            <person name="Simmons D."/>
            <person name="Wilczek-Boney K."/>
            <person name="Hale W."/>
            <person name="Jakkamsetti A."/>
            <person name="Pham P."/>
            <person name="Ruth R."/>
            <person name="San Lucas F."/>
            <person name="Warren J."/>
            <person name="Zhang J."/>
            <person name="Zhao Z."/>
            <person name="Zhou C."/>
            <person name="Zhu D."/>
            <person name="Lee S."/>
            <person name="Bess C."/>
            <person name="Blankenburg K."/>
            <person name="Forbes L."/>
            <person name="Fu Q."/>
            <person name="Gubbala S."/>
            <person name="Hirani K."/>
            <person name="Jayaseelan J.C."/>
            <person name="Lara F."/>
            <person name="Munidasa M."/>
            <person name="Palculict T."/>
            <person name="Patil S."/>
            <person name="Pu L.-L."/>
            <person name="Saada N."/>
            <person name="Tang L."/>
            <person name="Weissenberger G."/>
            <person name="Zhu Y."/>
            <person name="Hemphill L."/>
            <person name="Shang Y."/>
            <person name="Youmans B."/>
            <person name="Ayvaz T."/>
            <person name="Ross M."/>
            <person name="Santibanez J."/>
            <person name="Aqrawi P."/>
            <person name="Gross S."/>
            <person name="Joshi V."/>
            <person name="Fowler G."/>
            <person name="Nazareth L."/>
            <person name="Reid J."/>
            <person name="Worley K."/>
            <person name="Petrosino J."/>
            <person name="Highlander S."/>
            <person name="Gibbs R."/>
        </authorList>
    </citation>
    <scope>NUCLEOTIDE SEQUENCE [LARGE SCALE GENOMIC DNA]</scope>
    <source>
        <strain evidence="1 2">871</strain>
    </source>
</reference>
<evidence type="ECO:0000313" key="1">
    <source>
        <dbReference type="EMBL" id="EGY51350.1"/>
    </source>
</evidence>
<dbReference type="Proteomes" id="UP000003019">
    <property type="component" value="Unassembled WGS sequence"/>
</dbReference>
<keyword evidence="2" id="KW-1185">Reference proteome</keyword>
<accession>G4CLC0</accession>
<dbReference type="PROSITE" id="PS51257">
    <property type="entry name" value="PROKAR_LIPOPROTEIN"/>
    <property type="match status" value="1"/>
</dbReference>
<dbReference type="HOGENOM" id="CLU_1990519_0_0_4"/>
<evidence type="ECO:0000313" key="2">
    <source>
        <dbReference type="Proteomes" id="UP000003019"/>
    </source>
</evidence>
<organism evidence="1 2">
    <name type="scientific">Neisseria shayeganii 871</name>
    <dbReference type="NCBI Taxonomy" id="1032488"/>
    <lineage>
        <taxon>Bacteria</taxon>
        <taxon>Pseudomonadati</taxon>
        <taxon>Pseudomonadota</taxon>
        <taxon>Betaproteobacteria</taxon>
        <taxon>Neisseriales</taxon>
        <taxon>Neisseriaceae</taxon>
        <taxon>Neisseria</taxon>
    </lineage>
</organism>
<dbReference type="OrthoDB" id="9181784at2"/>
<proteinExistence type="predicted"/>
<dbReference type="AlphaFoldDB" id="G4CLC0"/>